<feature type="chain" id="PRO_5003192308" evidence="2">
    <location>
        <begin position="20"/>
        <end position="119"/>
    </location>
</feature>
<evidence type="ECO:0000313" key="4">
    <source>
        <dbReference type="Proteomes" id="UP000001307"/>
    </source>
</evidence>
<keyword evidence="4" id="KW-1185">Reference proteome</keyword>
<feature type="signal peptide" evidence="2">
    <location>
        <begin position="1"/>
        <end position="19"/>
    </location>
</feature>
<name>E4WU73_OIKDI</name>
<protein>
    <submittedName>
        <fullName evidence="3">Uncharacterized protein</fullName>
    </submittedName>
</protein>
<evidence type="ECO:0000313" key="3">
    <source>
        <dbReference type="EMBL" id="CBY07083.1"/>
    </source>
</evidence>
<accession>E4WU73</accession>
<evidence type="ECO:0000256" key="2">
    <source>
        <dbReference type="SAM" id="SignalP"/>
    </source>
</evidence>
<keyword evidence="2" id="KW-0732">Signal</keyword>
<evidence type="ECO:0000256" key="1">
    <source>
        <dbReference type="SAM" id="MobiDB-lite"/>
    </source>
</evidence>
<organism evidence="3">
    <name type="scientific">Oikopleura dioica</name>
    <name type="common">Tunicate</name>
    <dbReference type="NCBI Taxonomy" id="34765"/>
    <lineage>
        <taxon>Eukaryota</taxon>
        <taxon>Metazoa</taxon>
        <taxon>Chordata</taxon>
        <taxon>Tunicata</taxon>
        <taxon>Appendicularia</taxon>
        <taxon>Copelata</taxon>
        <taxon>Oikopleuridae</taxon>
        <taxon>Oikopleura</taxon>
    </lineage>
</organism>
<reference evidence="3" key="1">
    <citation type="journal article" date="2010" name="Science">
        <title>Plasticity of animal genome architecture unmasked by rapid evolution of a pelagic tunicate.</title>
        <authorList>
            <person name="Denoeud F."/>
            <person name="Henriet S."/>
            <person name="Mungpakdee S."/>
            <person name="Aury J.M."/>
            <person name="Da Silva C."/>
            <person name="Brinkmann H."/>
            <person name="Mikhaleva J."/>
            <person name="Olsen L.C."/>
            <person name="Jubin C."/>
            <person name="Canestro C."/>
            <person name="Bouquet J.M."/>
            <person name="Danks G."/>
            <person name="Poulain J."/>
            <person name="Campsteijn C."/>
            <person name="Adamski M."/>
            <person name="Cross I."/>
            <person name="Yadetie F."/>
            <person name="Muffato M."/>
            <person name="Louis A."/>
            <person name="Butcher S."/>
            <person name="Tsagkogeorga G."/>
            <person name="Konrad A."/>
            <person name="Singh S."/>
            <person name="Jensen M.F."/>
            <person name="Cong E.H."/>
            <person name="Eikeseth-Otteraa H."/>
            <person name="Noel B."/>
            <person name="Anthouard V."/>
            <person name="Porcel B.M."/>
            <person name="Kachouri-Lafond R."/>
            <person name="Nishino A."/>
            <person name="Ugolini M."/>
            <person name="Chourrout P."/>
            <person name="Nishida H."/>
            <person name="Aasland R."/>
            <person name="Huzurbazar S."/>
            <person name="Westhof E."/>
            <person name="Delsuc F."/>
            <person name="Lehrach H."/>
            <person name="Reinhardt R."/>
            <person name="Weissenbach J."/>
            <person name="Roy S.W."/>
            <person name="Artiguenave F."/>
            <person name="Postlethwait J.H."/>
            <person name="Manak J.R."/>
            <person name="Thompson E.M."/>
            <person name="Jaillon O."/>
            <person name="Du Pasquier L."/>
            <person name="Boudinot P."/>
            <person name="Liberles D.A."/>
            <person name="Volff J.N."/>
            <person name="Philippe H."/>
            <person name="Lenhard B."/>
            <person name="Roest Crollius H."/>
            <person name="Wincker P."/>
            <person name="Chourrout D."/>
        </authorList>
    </citation>
    <scope>NUCLEOTIDE SEQUENCE [LARGE SCALE GENOMIC DNA]</scope>
</reference>
<gene>
    <name evidence="3" type="ORF">GSOID_T00006167001</name>
</gene>
<sequence>MKLLSSVLVFFIGCASALAVSETGAEIANSRSRRDVEDYEDDDYEDDDEDDIEDIFDWDMIEDDDDNEDDDEEDYDDDEDDDDFDDVYDYILDFDDDDFIADGPDLENIEFTFGKEISH</sequence>
<proteinExistence type="predicted"/>
<dbReference type="Proteomes" id="UP000001307">
    <property type="component" value="Unassembled WGS sequence"/>
</dbReference>
<dbReference type="AlphaFoldDB" id="E4WU73"/>
<feature type="compositionally biased region" description="Acidic residues" evidence="1">
    <location>
        <begin position="37"/>
        <end position="84"/>
    </location>
</feature>
<dbReference type="InParanoid" id="E4WU73"/>
<feature type="region of interest" description="Disordered" evidence="1">
    <location>
        <begin position="27"/>
        <end position="84"/>
    </location>
</feature>
<dbReference type="EMBL" id="FN653016">
    <property type="protein sequence ID" value="CBY07083.1"/>
    <property type="molecule type" value="Genomic_DNA"/>
</dbReference>